<dbReference type="InterPro" id="IPR000679">
    <property type="entry name" value="Znf_GATA"/>
</dbReference>
<evidence type="ECO:0000256" key="2">
    <source>
        <dbReference type="ARBA" id="ARBA00022491"/>
    </source>
</evidence>
<dbReference type="InterPro" id="IPR001025">
    <property type="entry name" value="BAH_dom"/>
</dbReference>
<feature type="domain" description="BAH" evidence="11">
    <location>
        <begin position="4"/>
        <end position="263"/>
    </location>
</feature>
<keyword evidence="2" id="KW-0678">Repressor</keyword>
<keyword evidence="6" id="KW-0862">Zinc</keyword>
<dbReference type="SMART" id="SM00439">
    <property type="entry name" value="BAH"/>
    <property type="match status" value="1"/>
</dbReference>
<dbReference type="PANTHER" id="PTHR10865">
    <property type="entry name" value="METASTASIS-ASSOCIATED PROTEIN AND MESODERM INDUCTION EARLY RESPONSE PROTEIN"/>
    <property type="match status" value="1"/>
</dbReference>
<dbReference type="InterPro" id="IPR009057">
    <property type="entry name" value="Homeodomain-like_sf"/>
</dbReference>
<keyword evidence="3" id="KW-0597">Phosphoprotein</keyword>
<dbReference type="InterPro" id="IPR040138">
    <property type="entry name" value="MIER/MTA"/>
</dbReference>
<feature type="region of interest" description="Disordered" evidence="10">
    <location>
        <begin position="745"/>
        <end position="834"/>
    </location>
</feature>
<evidence type="ECO:0000313" key="16">
    <source>
        <dbReference type="WBParaSite" id="EVEC_0001015201-mRNA-1"/>
    </source>
</evidence>
<dbReference type="InterPro" id="IPR000949">
    <property type="entry name" value="ELM2_dom"/>
</dbReference>
<feature type="domain" description="ELM2" evidence="12">
    <location>
        <begin position="264"/>
        <end position="395"/>
    </location>
</feature>
<dbReference type="Pfam" id="PF01448">
    <property type="entry name" value="ELM2"/>
    <property type="match status" value="1"/>
</dbReference>
<evidence type="ECO:0000313" key="15">
    <source>
        <dbReference type="Proteomes" id="UP000274131"/>
    </source>
</evidence>
<dbReference type="CDD" id="cd11661">
    <property type="entry name" value="SANT_MTA3_like"/>
    <property type="match status" value="1"/>
</dbReference>
<name>A0A0N4VH51_ENTVE</name>
<dbReference type="FunFam" id="1.10.10.60:FF:000012">
    <property type="entry name" value="Metastasis-associated 1 family, member 3"/>
    <property type="match status" value="1"/>
</dbReference>
<dbReference type="GO" id="GO:0043565">
    <property type="term" value="F:sequence-specific DNA binding"/>
    <property type="evidence" value="ECO:0007669"/>
    <property type="project" value="InterPro"/>
</dbReference>
<dbReference type="Gene3D" id="4.10.1240.50">
    <property type="match status" value="1"/>
</dbReference>
<dbReference type="InterPro" id="IPR017884">
    <property type="entry name" value="SANT_dom"/>
</dbReference>
<reference evidence="16" key="1">
    <citation type="submission" date="2017-02" db="UniProtKB">
        <authorList>
            <consortium name="WormBaseParasite"/>
        </authorList>
    </citation>
    <scope>IDENTIFICATION</scope>
</reference>
<proteinExistence type="inferred from homology"/>
<dbReference type="PROSITE" id="PS51038">
    <property type="entry name" value="BAH"/>
    <property type="match status" value="1"/>
</dbReference>
<feature type="compositionally biased region" description="Polar residues" evidence="10">
    <location>
        <begin position="797"/>
        <end position="807"/>
    </location>
</feature>
<feature type="region of interest" description="Disordered" evidence="10">
    <location>
        <begin position="886"/>
        <end position="906"/>
    </location>
</feature>
<evidence type="ECO:0000256" key="4">
    <source>
        <dbReference type="ARBA" id="ARBA00022723"/>
    </source>
</evidence>
<keyword evidence="7" id="KW-0238">DNA-binding</keyword>
<dbReference type="GO" id="GO:0016581">
    <property type="term" value="C:NuRD complex"/>
    <property type="evidence" value="ECO:0007669"/>
    <property type="project" value="TreeGrafter"/>
</dbReference>
<dbReference type="InterPro" id="IPR001005">
    <property type="entry name" value="SANT/Myb"/>
</dbReference>
<feature type="compositionally biased region" description="Basic and acidic residues" evidence="10">
    <location>
        <begin position="153"/>
        <end position="167"/>
    </location>
</feature>
<keyword evidence="5" id="KW-0863">Zinc-finger</keyword>
<dbReference type="Pfam" id="PF17226">
    <property type="entry name" value="MTA_R1"/>
    <property type="match status" value="1"/>
</dbReference>
<dbReference type="FunFam" id="4.10.1240.50:FF:000001">
    <property type="entry name" value="Metastasis-associated 1 family, member 3"/>
    <property type="match status" value="1"/>
</dbReference>
<evidence type="ECO:0000256" key="7">
    <source>
        <dbReference type="ARBA" id="ARBA00023125"/>
    </source>
</evidence>
<feature type="compositionally biased region" description="Low complexity" evidence="10">
    <location>
        <begin position="775"/>
        <end position="788"/>
    </location>
</feature>
<evidence type="ECO:0000256" key="10">
    <source>
        <dbReference type="SAM" id="MobiDB-lite"/>
    </source>
</evidence>
<dbReference type="GO" id="GO:0000122">
    <property type="term" value="P:negative regulation of transcription by RNA polymerase II"/>
    <property type="evidence" value="ECO:0007669"/>
    <property type="project" value="TreeGrafter"/>
</dbReference>
<dbReference type="Gene3D" id="1.10.10.60">
    <property type="entry name" value="Homeodomain-like"/>
    <property type="match status" value="1"/>
</dbReference>
<dbReference type="GO" id="GO:0042826">
    <property type="term" value="F:histone deacetylase binding"/>
    <property type="evidence" value="ECO:0007669"/>
    <property type="project" value="TreeGrafter"/>
</dbReference>
<dbReference type="OrthoDB" id="2193595at2759"/>
<keyword evidence="15" id="KW-1185">Reference proteome</keyword>
<sequence length="964" mass="106436">MAQNMYRVGDYVYFETSSSAPYQIRKIEELNKVSVSYAASFNRFQTSAGNVEAKVLCYYRRREIPKALLKIADRAERIDDRSLINTRRHINMNTARAAKLNGDVKNEALSDEESTSRNESDEKNAASATSTQREDSESPKPMQVDTGDDENDEGKGEKPKAETSRDGENEEEEEEDLVEGGYGLGGLPKGSEVLSPRERHHLRQHELFLSRQIESLPATHIRGKCSVTLLSEVETPDIYLGREDAFFYSLVYDQSAMTLLADKGEIRVGEKFQCEVPDDLDPEALADSEKKVNGNLVIAENDHEEPVISTTEREVLVYHPFHNLTDRDIDQFLIIARAVGTFSRALDTSSSVKLPSLHMTAAAASRDVTLLHAMALLHQANYDLGQAVKYLVPPPSKQHYPLDADKTTSHNTVSLGGPILCRDQMEEWSAAEANLFEEAIEKYQKDFNDIRADFLPWKSIRDIIEYYYMWKTTNRYVELKKSKAIDQESKLKQVYIPNYNKPNPNLVGPPNASGQPLKGTTPCESCQTLEAMQWYGWGPAQMQMRLCSDCWTWWKKNGGLKRVHKFEAYDLDGTTSQDLLNSGQQTATQKAQTAACVSTGALIRGATATVTATARNGGIVGRPSGGHVIARLPQQQLGQQKTSSGGNLQVPGAPKTRVAFFLHTTLPIRIARRLAPKNLLNIRRSARRPFLPINAQAIKQHCATRQPIEIMRAAKQLKRNKLSDVMLAQIAAALTSNGNLASQQTAGLKRPLSGVEKGHVPAKRQGLSSAIQHTQSSQSQFTNSQAAAIASIHPQPSAATVHQSHGQHTTPSTSKKSHSSVPKSTGRGSDVKQSLTPMVSLPTVPLMVPPNFAAIVANAALLSQQQLPRQFAAAAAAAAPLKQPGTNSSLVGNREVASVPSTRRQPDSRYVGVDEKLLFLAGPRLKALRKRIYTKRTARRIALHPCSNSDFINKQLPNLQNLFT</sequence>
<dbReference type="PROSITE" id="PS51293">
    <property type="entry name" value="SANT"/>
    <property type="match status" value="1"/>
</dbReference>
<evidence type="ECO:0000256" key="6">
    <source>
        <dbReference type="ARBA" id="ARBA00022833"/>
    </source>
</evidence>
<dbReference type="SUPFAM" id="SSF46689">
    <property type="entry name" value="Homeodomain-like"/>
    <property type="match status" value="1"/>
</dbReference>
<comment type="subcellular location">
    <subcellularLocation>
        <location evidence="1">Nucleus</location>
    </subcellularLocation>
</comment>
<evidence type="ECO:0000256" key="3">
    <source>
        <dbReference type="ARBA" id="ARBA00022553"/>
    </source>
</evidence>
<keyword evidence="4" id="KW-0479">Metal-binding</keyword>
<feature type="compositionally biased region" description="Basic and acidic residues" evidence="10">
    <location>
        <begin position="102"/>
        <end position="124"/>
    </location>
</feature>
<dbReference type="Gene3D" id="2.30.30.490">
    <property type="match status" value="2"/>
</dbReference>
<dbReference type="InterPro" id="IPR043151">
    <property type="entry name" value="BAH_sf"/>
</dbReference>
<organism evidence="16">
    <name type="scientific">Enterobius vermicularis</name>
    <name type="common">Human pinworm</name>
    <dbReference type="NCBI Taxonomy" id="51028"/>
    <lineage>
        <taxon>Eukaryota</taxon>
        <taxon>Metazoa</taxon>
        <taxon>Ecdysozoa</taxon>
        <taxon>Nematoda</taxon>
        <taxon>Chromadorea</taxon>
        <taxon>Rhabditida</taxon>
        <taxon>Spirurina</taxon>
        <taxon>Oxyuridomorpha</taxon>
        <taxon>Oxyuroidea</taxon>
        <taxon>Oxyuridae</taxon>
        <taxon>Enterobius</taxon>
    </lineage>
</organism>
<dbReference type="AlphaFoldDB" id="A0A0N4VH51"/>
<dbReference type="PROSITE" id="PS51156">
    <property type="entry name" value="ELM2"/>
    <property type="match status" value="1"/>
</dbReference>
<dbReference type="EMBL" id="UXUI01010095">
    <property type="protein sequence ID" value="VDD94746.1"/>
    <property type="molecule type" value="Genomic_DNA"/>
</dbReference>
<evidence type="ECO:0000259" key="12">
    <source>
        <dbReference type="PROSITE" id="PS51156"/>
    </source>
</evidence>
<evidence type="ECO:0000256" key="5">
    <source>
        <dbReference type="ARBA" id="ARBA00022771"/>
    </source>
</evidence>
<evidence type="ECO:0000259" key="11">
    <source>
        <dbReference type="PROSITE" id="PS51038"/>
    </source>
</evidence>
<feature type="compositionally biased region" description="Acidic residues" evidence="10">
    <location>
        <begin position="168"/>
        <end position="178"/>
    </location>
</feature>
<dbReference type="GO" id="GO:0003682">
    <property type="term" value="F:chromatin binding"/>
    <property type="evidence" value="ECO:0007669"/>
    <property type="project" value="InterPro"/>
</dbReference>
<dbReference type="Pfam" id="PF01426">
    <property type="entry name" value="BAH"/>
    <property type="match status" value="1"/>
</dbReference>
<protein>
    <submittedName>
        <fullName evidence="16">Metastasis-associated protein MTA3</fullName>
    </submittedName>
</protein>
<accession>A0A0N4VH51</accession>
<dbReference type="InterPro" id="IPR035170">
    <property type="entry name" value="MTA1_R1"/>
</dbReference>
<dbReference type="Proteomes" id="UP000274131">
    <property type="component" value="Unassembled WGS sequence"/>
</dbReference>
<evidence type="ECO:0000259" key="13">
    <source>
        <dbReference type="PROSITE" id="PS51293"/>
    </source>
</evidence>
<dbReference type="SMART" id="SM00401">
    <property type="entry name" value="ZnF_GATA"/>
    <property type="match status" value="1"/>
</dbReference>
<reference evidence="14 15" key="2">
    <citation type="submission" date="2018-10" db="EMBL/GenBank/DDBJ databases">
        <authorList>
            <consortium name="Pathogen Informatics"/>
        </authorList>
    </citation>
    <scope>NUCLEOTIDE SEQUENCE [LARGE SCALE GENOMIC DNA]</scope>
</reference>
<comment type="similarity">
    <text evidence="9">Belongs to the metastasis-associated protein family.</text>
</comment>
<dbReference type="GO" id="GO:0008270">
    <property type="term" value="F:zinc ion binding"/>
    <property type="evidence" value="ECO:0007669"/>
    <property type="project" value="UniProtKB-KW"/>
</dbReference>
<dbReference type="SMART" id="SM01189">
    <property type="entry name" value="ELM2"/>
    <property type="match status" value="1"/>
</dbReference>
<evidence type="ECO:0000256" key="1">
    <source>
        <dbReference type="ARBA" id="ARBA00004123"/>
    </source>
</evidence>
<keyword evidence="8" id="KW-0539">Nucleus</keyword>
<dbReference type="WBParaSite" id="EVEC_0001015201-mRNA-1">
    <property type="protein sequence ID" value="EVEC_0001015201-mRNA-1"/>
    <property type="gene ID" value="EVEC_0001015201"/>
</dbReference>
<dbReference type="CDD" id="cd04709">
    <property type="entry name" value="BAH_MTA"/>
    <property type="match status" value="1"/>
</dbReference>
<evidence type="ECO:0000256" key="9">
    <source>
        <dbReference type="ARBA" id="ARBA00093454"/>
    </source>
</evidence>
<feature type="compositionally biased region" description="Low complexity" evidence="10">
    <location>
        <begin position="808"/>
        <end position="825"/>
    </location>
</feature>
<dbReference type="SMART" id="SM00717">
    <property type="entry name" value="SANT"/>
    <property type="match status" value="1"/>
</dbReference>
<feature type="region of interest" description="Disordered" evidence="10">
    <location>
        <begin position="95"/>
        <end position="193"/>
    </location>
</feature>
<dbReference type="GO" id="GO:0003713">
    <property type="term" value="F:transcription coactivator activity"/>
    <property type="evidence" value="ECO:0007669"/>
    <property type="project" value="TreeGrafter"/>
</dbReference>
<dbReference type="GO" id="GO:0003714">
    <property type="term" value="F:transcription corepressor activity"/>
    <property type="evidence" value="ECO:0007669"/>
    <property type="project" value="TreeGrafter"/>
</dbReference>
<dbReference type="Pfam" id="PF00249">
    <property type="entry name" value="Myb_DNA-binding"/>
    <property type="match status" value="1"/>
</dbReference>
<feature type="domain" description="SANT" evidence="13">
    <location>
        <begin position="423"/>
        <end position="475"/>
    </location>
</feature>
<evidence type="ECO:0000256" key="8">
    <source>
        <dbReference type="ARBA" id="ARBA00023242"/>
    </source>
</evidence>
<gene>
    <name evidence="14" type="ORF">EVEC_LOCUS9497</name>
</gene>
<evidence type="ECO:0000313" key="14">
    <source>
        <dbReference type="EMBL" id="VDD94746.1"/>
    </source>
</evidence>
<dbReference type="STRING" id="51028.A0A0N4VH51"/>
<dbReference type="PANTHER" id="PTHR10865:SF29">
    <property type="entry name" value="METASTASIS ASSOCIATED 1-LIKE, ISOFORM D"/>
    <property type="match status" value="1"/>
</dbReference>